<comment type="caution">
    <text evidence="3">The sequence shown here is derived from an EMBL/GenBank/DDBJ whole genome shotgun (WGS) entry which is preliminary data.</text>
</comment>
<protein>
    <recommendedName>
        <fullName evidence="2">MATH domain-containing protein</fullName>
    </recommendedName>
</protein>
<organism evidence="3 4">
    <name type="scientific">Stylosanthes scabra</name>
    <dbReference type="NCBI Taxonomy" id="79078"/>
    <lineage>
        <taxon>Eukaryota</taxon>
        <taxon>Viridiplantae</taxon>
        <taxon>Streptophyta</taxon>
        <taxon>Embryophyta</taxon>
        <taxon>Tracheophyta</taxon>
        <taxon>Spermatophyta</taxon>
        <taxon>Magnoliopsida</taxon>
        <taxon>eudicotyledons</taxon>
        <taxon>Gunneridae</taxon>
        <taxon>Pentapetalae</taxon>
        <taxon>rosids</taxon>
        <taxon>fabids</taxon>
        <taxon>Fabales</taxon>
        <taxon>Fabaceae</taxon>
        <taxon>Papilionoideae</taxon>
        <taxon>50 kb inversion clade</taxon>
        <taxon>dalbergioids sensu lato</taxon>
        <taxon>Dalbergieae</taxon>
        <taxon>Pterocarpus clade</taxon>
        <taxon>Stylosanthes</taxon>
    </lineage>
</organism>
<evidence type="ECO:0000256" key="1">
    <source>
        <dbReference type="SAM" id="Coils"/>
    </source>
</evidence>
<dbReference type="PROSITE" id="PS50144">
    <property type="entry name" value="MATH"/>
    <property type="match status" value="1"/>
</dbReference>
<keyword evidence="1" id="KW-0175">Coiled coil</keyword>
<dbReference type="Proteomes" id="UP001341840">
    <property type="component" value="Unassembled WGS sequence"/>
</dbReference>
<keyword evidence="4" id="KW-1185">Reference proteome</keyword>
<sequence>MNKLLNSKNGFLVNDTCIIVAEVSLNTSNASFGSNLVNLYGVGKIEKDYVELLEKACSKHPSLEERNRSKELQGLWDELLVFGFDDLTWLEPHVKSALSMKDYVEKEEMVTKLKGDVVDLEGKIKSLKANVADAKFQLAMAEKALSPWKGMKGLCNENRGFNKQQQRRSFTI</sequence>
<accession>A0ABU6QA59</accession>
<evidence type="ECO:0000259" key="2">
    <source>
        <dbReference type="PROSITE" id="PS50144"/>
    </source>
</evidence>
<evidence type="ECO:0000313" key="4">
    <source>
        <dbReference type="Proteomes" id="UP001341840"/>
    </source>
</evidence>
<feature type="coiled-coil region" evidence="1">
    <location>
        <begin position="110"/>
        <end position="144"/>
    </location>
</feature>
<dbReference type="EMBL" id="JASCZI010000066">
    <property type="protein sequence ID" value="MED6108139.1"/>
    <property type="molecule type" value="Genomic_DNA"/>
</dbReference>
<proteinExistence type="predicted"/>
<evidence type="ECO:0000313" key="3">
    <source>
        <dbReference type="EMBL" id="MED6108139.1"/>
    </source>
</evidence>
<feature type="domain" description="MATH" evidence="2">
    <location>
        <begin position="1"/>
        <end position="23"/>
    </location>
</feature>
<gene>
    <name evidence="3" type="ORF">PIB30_020586</name>
</gene>
<name>A0ABU6QA59_9FABA</name>
<reference evidence="3 4" key="1">
    <citation type="journal article" date="2023" name="Plants (Basel)">
        <title>Bridging the Gap: Combining Genomics and Transcriptomics Approaches to Understand Stylosanthes scabra, an Orphan Legume from the Brazilian Caatinga.</title>
        <authorList>
            <person name="Ferreira-Neto J.R.C."/>
            <person name="da Silva M.D."/>
            <person name="Binneck E."/>
            <person name="de Melo N.F."/>
            <person name="da Silva R.H."/>
            <person name="de Melo A.L.T.M."/>
            <person name="Pandolfi V."/>
            <person name="Bustamante F.O."/>
            <person name="Brasileiro-Vidal A.C."/>
            <person name="Benko-Iseppon A.M."/>
        </authorList>
    </citation>
    <scope>NUCLEOTIDE SEQUENCE [LARGE SCALE GENOMIC DNA]</scope>
    <source>
        <tissue evidence="3">Leaves</tissue>
    </source>
</reference>
<dbReference type="InterPro" id="IPR002083">
    <property type="entry name" value="MATH/TRAF_dom"/>
</dbReference>